<dbReference type="AlphaFoldDB" id="A0A223CW58"/>
<dbReference type="RefSeq" id="WP_094234829.1">
    <property type="nucleotide sequence ID" value="NZ_CP022657.1"/>
</dbReference>
<accession>A0A223CW58</accession>
<dbReference type="Pfam" id="PF11823">
    <property type="entry name" value="Se_S_carrier"/>
    <property type="match status" value="1"/>
</dbReference>
<protein>
    <recommendedName>
        <fullName evidence="1">Putative Se/S carrier protein-like domain-containing protein</fullName>
    </recommendedName>
</protein>
<proteinExistence type="predicted"/>
<reference evidence="2 3" key="1">
    <citation type="journal article" date="2015" name="Int. J. Syst. Evol. Microbiol.">
        <title>Tumebacillus algifaecis sp. nov., isolated from decomposing algal scum.</title>
        <authorList>
            <person name="Wu Y.F."/>
            <person name="Zhang B."/>
            <person name="Xing P."/>
            <person name="Wu Q.L."/>
            <person name="Liu S.J."/>
        </authorList>
    </citation>
    <scope>NUCLEOTIDE SEQUENCE [LARGE SCALE GENOMIC DNA]</scope>
    <source>
        <strain evidence="2 3">THMBR28</strain>
    </source>
</reference>
<dbReference type="Proteomes" id="UP000214688">
    <property type="component" value="Chromosome"/>
</dbReference>
<name>A0A223CW58_9BACL</name>
<gene>
    <name evidence="2" type="ORF">CIG75_00325</name>
</gene>
<feature type="domain" description="Putative Se/S carrier protein-like" evidence="1">
    <location>
        <begin position="5"/>
        <end position="72"/>
    </location>
</feature>
<evidence type="ECO:0000313" key="2">
    <source>
        <dbReference type="EMBL" id="ASS73569.1"/>
    </source>
</evidence>
<dbReference type="OrthoDB" id="3192849at2"/>
<keyword evidence="3" id="KW-1185">Reference proteome</keyword>
<dbReference type="EMBL" id="CP022657">
    <property type="protein sequence ID" value="ASS73569.1"/>
    <property type="molecule type" value="Genomic_DNA"/>
</dbReference>
<evidence type="ECO:0000313" key="3">
    <source>
        <dbReference type="Proteomes" id="UP000214688"/>
    </source>
</evidence>
<organism evidence="2 3">
    <name type="scientific">Tumebacillus algifaecis</name>
    <dbReference type="NCBI Taxonomy" id="1214604"/>
    <lineage>
        <taxon>Bacteria</taxon>
        <taxon>Bacillati</taxon>
        <taxon>Bacillota</taxon>
        <taxon>Bacilli</taxon>
        <taxon>Bacillales</taxon>
        <taxon>Alicyclobacillaceae</taxon>
        <taxon>Tumebacillus</taxon>
    </lineage>
</organism>
<evidence type="ECO:0000259" key="1">
    <source>
        <dbReference type="Pfam" id="PF11823"/>
    </source>
</evidence>
<dbReference type="InterPro" id="IPR021778">
    <property type="entry name" value="Se/S_carrier-like"/>
</dbReference>
<sequence>MAVEYWLVAFDSTHHALRAEAELEGAGLDIDIRPTPKTVTAGCALSIDFFPQDLERVQQILEEKEVVIRGYFKPEGAAYIRLELQV</sequence>
<dbReference type="KEGG" id="tab:CIG75_00325"/>